<comment type="caution">
    <text evidence="1">The sequence shown here is derived from an EMBL/GenBank/DDBJ whole genome shotgun (WGS) entry which is preliminary data.</text>
</comment>
<protein>
    <submittedName>
        <fullName evidence="1">Uncharacterized protein</fullName>
    </submittedName>
</protein>
<sequence>MANASLEKTTAATRVMNKNKPFTKRCEPAWGYELDSEDEAKELVSEYDYKSDDETTSDDEESLNRTLKGIGTIFMMSETYDHEEEMIPLSNDIIRQSESIEEETIGSTINHWEMPKIKVGEIYKNSIFRFRSKMNVEISEGETSVGQTEERILDIPLFKTDKGKQYLREGYHYVHIGMIQVSLCPLFIDGRDTPVICCLIDNQ</sequence>
<dbReference type="Proteomes" id="UP001187471">
    <property type="component" value="Unassembled WGS sequence"/>
</dbReference>
<evidence type="ECO:0000313" key="2">
    <source>
        <dbReference type="Proteomes" id="UP001187471"/>
    </source>
</evidence>
<name>A0AA88REQ9_9ASTE</name>
<dbReference type="InterPro" id="IPR028919">
    <property type="entry name" value="Viral_movement"/>
</dbReference>
<dbReference type="EMBL" id="JAVXUO010001587">
    <property type="protein sequence ID" value="KAK2980810.1"/>
    <property type="molecule type" value="Genomic_DNA"/>
</dbReference>
<dbReference type="Pfam" id="PF01107">
    <property type="entry name" value="MP"/>
    <property type="match status" value="1"/>
</dbReference>
<keyword evidence="2" id="KW-1185">Reference proteome</keyword>
<accession>A0AA88REQ9</accession>
<evidence type="ECO:0000313" key="1">
    <source>
        <dbReference type="EMBL" id="KAK2980810.1"/>
    </source>
</evidence>
<proteinExistence type="predicted"/>
<organism evidence="1 2">
    <name type="scientific">Escallonia rubra</name>
    <dbReference type="NCBI Taxonomy" id="112253"/>
    <lineage>
        <taxon>Eukaryota</taxon>
        <taxon>Viridiplantae</taxon>
        <taxon>Streptophyta</taxon>
        <taxon>Embryophyta</taxon>
        <taxon>Tracheophyta</taxon>
        <taxon>Spermatophyta</taxon>
        <taxon>Magnoliopsida</taxon>
        <taxon>eudicotyledons</taxon>
        <taxon>Gunneridae</taxon>
        <taxon>Pentapetalae</taxon>
        <taxon>asterids</taxon>
        <taxon>campanulids</taxon>
        <taxon>Escalloniales</taxon>
        <taxon>Escalloniaceae</taxon>
        <taxon>Escallonia</taxon>
    </lineage>
</organism>
<reference evidence="1" key="1">
    <citation type="submission" date="2022-12" db="EMBL/GenBank/DDBJ databases">
        <title>Draft genome assemblies for two species of Escallonia (Escalloniales).</title>
        <authorList>
            <person name="Chanderbali A."/>
            <person name="Dervinis C."/>
            <person name="Anghel I."/>
            <person name="Soltis D."/>
            <person name="Soltis P."/>
            <person name="Zapata F."/>
        </authorList>
    </citation>
    <scope>NUCLEOTIDE SEQUENCE</scope>
    <source>
        <strain evidence="1">UCBG92.1500</strain>
        <tissue evidence="1">Leaf</tissue>
    </source>
</reference>
<dbReference type="AlphaFoldDB" id="A0AA88REQ9"/>
<gene>
    <name evidence="1" type="ORF">RJ640_020462</name>
</gene>